<feature type="compositionally biased region" description="Low complexity" evidence="9">
    <location>
        <begin position="70"/>
        <end position="106"/>
    </location>
</feature>
<dbReference type="Pfam" id="PF00487">
    <property type="entry name" value="FA_desaturase"/>
    <property type="match status" value="1"/>
</dbReference>
<feature type="transmembrane region" description="Helical" evidence="10">
    <location>
        <begin position="317"/>
        <end position="336"/>
    </location>
</feature>
<dbReference type="Proteomes" id="UP000245946">
    <property type="component" value="Unassembled WGS sequence"/>
</dbReference>
<dbReference type="PANTHER" id="PTHR12879:SF8">
    <property type="entry name" value="SPHINGOLIPID DELTA(4)-DESATURASE DES1"/>
    <property type="match status" value="1"/>
</dbReference>
<feature type="region of interest" description="Disordered" evidence="9">
    <location>
        <begin position="70"/>
        <end position="128"/>
    </location>
</feature>
<dbReference type="OrthoDB" id="200948at2759"/>
<dbReference type="EMBL" id="KZ819303">
    <property type="protein sequence ID" value="PWN95584.1"/>
    <property type="molecule type" value="Genomic_DNA"/>
</dbReference>
<dbReference type="AlphaFoldDB" id="A0A316Z3C9"/>
<keyword evidence="7" id="KW-0443">Lipid metabolism</keyword>
<dbReference type="CDD" id="cd03508">
    <property type="entry name" value="Delta4-sphingolipid-FADS-like"/>
    <property type="match status" value="1"/>
</dbReference>
<feature type="region of interest" description="Disordered" evidence="9">
    <location>
        <begin position="449"/>
        <end position="478"/>
    </location>
</feature>
<evidence type="ECO:0000256" key="9">
    <source>
        <dbReference type="SAM" id="MobiDB-lite"/>
    </source>
</evidence>
<dbReference type="SMART" id="SM01269">
    <property type="entry name" value="Lipid_DES"/>
    <property type="match status" value="1"/>
</dbReference>
<sequence length="478" mass="52131">MGVALLPLRPTLLRSAVPSTHSLTRAMGLSLMRSPSVHVDWSLYGGAESTAPPAARAPAAAAAAGPARSVPLAASPSSSSLSSADDSDARLTPSGSSLHSSRTSDTSDADEPADAAKRAPKGTDWLPQLVPARSAAEPVDFLWLHTEEPHRSRRRAILAAHPEVRALMGHEPRTKYIACAVLALQTALAVYFGRAGFAWNDWRLLLVAYVVGGTANQNTFLAIHEITHNLAFRGLRANKALAVLVNCCIGVPYSMLFKPYHIEHHKHLGEDGIDTDLPTRFEMLFLNNVAGKAFFATFQILFYALRPGFVKQQKPTVWLGINIAVQLLFNYALITAAGWTAWGYLIASSFFAGSLHPCAAHFIAEHYMFAGVGQETWSYYGPLNALAYNVGYHNEHHDFPSIPWSRLPALRAAAPEFYDVLPRHESWPLVTLQFILGSESGLWARIKRKGKGAGGWDGQQSKQQQPAQAQLAEMKKVQ</sequence>
<evidence type="ECO:0000256" key="5">
    <source>
        <dbReference type="ARBA" id="ARBA00022989"/>
    </source>
</evidence>
<keyword evidence="4 10" id="KW-0812">Transmembrane</keyword>
<dbReference type="InterPro" id="IPR011388">
    <property type="entry name" value="DES1/DES2"/>
</dbReference>
<evidence type="ECO:0000313" key="12">
    <source>
        <dbReference type="EMBL" id="PWN95584.1"/>
    </source>
</evidence>
<reference evidence="12 13" key="1">
    <citation type="journal article" date="2018" name="Mol. Biol. Evol.">
        <title>Broad Genomic Sampling Reveals a Smut Pathogenic Ancestry of the Fungal Clade Ustilaginomycotina.</title>
        <authorList>
            <person name="Kijpornyongpan T."/>
            <person name="Mondo S.J."/>
            <person name="Barry K."/>
            <person name="Sandor L."/>
            <person name="Lee J."/>
            <person name="Lipzen A."/>
            <person name="Pangilinan J."/>
            <person name="LaButti K."/>
            <person name="Hainaut M."/>
            <person name="Henrissat B."/>
            <person name="Grigoriev I.V."/>
            <person name="Spatafora J.W."/>
            <person name="Aime M.C."/>
        </authorList>
    </citation>
    <scope>NUCLEOTIDE SEQUENCE [LARGE SCALE GENOMIC DNA]</scope>
    <source>
        <strain evidence="12 13">MCA 4186</strain>
    </source>
</reference>
<evidence type="ECO:0000256" key="3">
    <source>
        <dbReference type="ARBA" id="ARBA00012021"/>
    </source>
</evidence>
<dbReference type="GO" id="GO:0016020">
    <property type="term" value="C:membrane"/>
    <property type="evidence" value="ECO:0007669"/>
    <property type="project" value="UniProtKB-SubCell"/>
</dbReference>
<dbReference type="GO" id="GO:0042284">
    <property type="term" value="F:sphingolipid delta-4 desaturase activity"/>
    <property type="evidence" value="ECO:0007669"/>
    <property type="project" value="UniProtKB-EC"/>
</dbReference>
<keyword evidence="6" id="KW-0560">Oxidoreductase</keyword>
<evidence type="ECO:0000256" key="2">
    <source>
        <dbReference type="ARBA" id="ARBA00006146"/>
    </source>
</evidence>
<feature type="transmembrane region" description="Helical" evidence="10">
    <location>
        <begin position="284"/>
        <end position="305"/>
    </location>
</feature>
<dbReference type="PANTHER" id="PTHR12879">
    <property type="entry name" value="SPHINGOLIPID DELTA 4 DESATURASE/C-4 HYDROXYLASE PROTEIN DES2"/>
    <property type="match status" value="1"/>
</dbReference>
<dbReference type="STRING" id="58919.A0A316Z3C9"/>
<proteinExistence type="inferred from homology"/>
<evidence type="ECO:0000256" key="7">
    <source>
        <dbReference type="ARBA" id="ARBA00023098"/>
    </source>
</evidence>
<dbReference type="GO" id="GO:0046513">
    <property type="term" value="P:ceramide biosynthetic process"/>
    <property type="evidence" value="ECO:0007669"/>
    <property type="project" value="TreeGrafter"/>
</dbReference>
<dbReference type="EC" id="1.14.19.17" evidence="3"/>
<dbReference type="InterPro" id="IPR013866">
    <property type="entry name" value="Sphingolipid_d4-desaturase_N"/>
</dbReference>
<evidence type="ECO:0000259" key="11">
    <source>
        <dbReference type="SMART" id="SM01269"/>
    </source>
</evidence>
<evidence type="ECO:0000256" key="8">
    <source>
        <dbReference type="ARBA" id="ARBA00023136"/>
    </source>
</evidence>
<dbReference type="RefSeq" id="XP_025595863.1">
    <property type="nucleotide sequence ID" value="XM_025743229.1"/>
</dbReference>
<gene>
    <name evidence="12" type="ORF">FA09DRAFT_331908</name>
</gene>
<accession>A0A316Z3C9</accession>
<evidence type="ECO:0000256" key="10">
    <source>
        <dbReference type="SAM" id="Phobius"/>
    </source>
</evidence>
<evidence type="ECO:0000313" key="13">
    <source>
        <dbReference type="Proteomes" id="UP000245946"/>
    </source>
</evidence>
<organism evidence="12 13">
    <name type="scientific">Tilletiopsis washingtonensis</name>
    <dbReference type="NCBI Taxonomy" id="58919"/>
    <lineage>
        <taxon>Eukaryota</taxon>
        <taxon>Fungi</taxon>
        <taxon>Dikarya</taxon>
        <taxon>Basidiomycota</taxon>
        <taxon>Ustilaginomycotina</taxon>
        <taxon>Exobasidiomycetes</taxon>
        <taxon>Entylomatales</taxon>
        <taxon>Entylomatales incertae sedis</taxon>
        <taxon>Tilletiopsis</taxon>
    </lineage>
</organism>
<dbReference type="InterPro" id="IPR005804">
    <property type="entry name" value="FA_desaturase_dom"/>
</dbReference>
<evidence type="ECO:0000256" key="4">
    <source>
        <dbReference type="ARBA" id="ARBA00022692"/>
    </source>
</evidence>
<protein>
    <recommendedName>
        <fullName evidence="3">sphingolipid 4-desaturase</fullName>
        <ecNumber evidence="3">1.14.19.17</ecNumber>
    </recommendedName>
</protein>
<feature type="domain" description="Sphingolipid delta4-desaturase N-terminal" evidence="11">
    <location>
        <begin position="136"/>
        <end position="174"/>
    </location>
</feature>
<feature type="compositionally biased region" description="Low complexity" evidence="9">
    <location>
        <begin position="459"/>
        <end position="472"/>
    </location>
</feature>
<name>A0A316Z3C9_9BASI</name>
<evidence type="ECO:0000256" key="1">
    <source>
        <dbReference type="ARBA" id="ARBA00004141"/>
    </source>
</evidence>
<keyword evidence="5 10" id="KW-1133">Transmembrane helix</keyword>
<keyword evidence="8 10" id="KW-0472">Membrane</keyword>
<feature type="transmembrane region" description="Helical" evidence="10">
    <location>
        <begin position="176"/>
        <end position="197"/>
    </location>
</feature>
<evidence type="ECO:0000256" key="6">
    <source>
        <dbReference type="ARBA" id="ARBA00023002"/>
    </source>
</evidence>
<dbReference type="GeneID" id="37270773"/>
<keyword evidence="13" id="KW-1185">Reference proteome</keyword>
<comment type="similarity">
    <text evidence="2">Belongs to the fatty acid desaturase type 1 family. DEGS subfamily.</text>
</comment>
<comment type="subcellular location">
    <subcellularLocation>
        <location evidence="1">Membrane</location>
        <topology evidence="1">Multi-pass membrane protein</topology>
    </subcellularLocation>
</comment>
<dbReference type="Pfam" id="PF08557">
    <property type="entry name" value="Lipid_DES"/>
    <property type="match status" value="1"/>
</dbReference>